<organism evidence="7 8">
    <name type="scientific">Gordonia insulae</name>
    <dbReference type="NCBI Taxonomy" id="2420509"/>
    <lineage>
        <taxon>Bacteria</taxon>
        <taxon>Bacillati</taxon>
        <taxon>Actinomycetota</taxon>
        <taxon>Actinomycetes</taxon>
        <taxon>Mycobacteriales</taxon>
        <taxon>Gordoniaceae</taxon>
        <taxon>Gordonia</taxon>
    </lineage>
</organism>
<dbReference type="Proteomes" id="UP000271469">
    <property type="component" value="Chromosome"/>
</dbReference>
<evidence type="ECO:0000313" key="8">
    <source>
        <dbReference type="Proteomes" id="UP000271469"/>
    </source>
</evidence>
<evidence type="ECO:0000259" key="6">
    <source>
        <dbReference type="PROSITE" id="PS50931"/>
    </source>
</evidence>
<dbReference type="Pfam" id="PF03466">
    <property type="entry name" value="LysR_substrate"/>
    <property type="match status" value="1"/>
</dbReference>
<dbReference type="PROSITE" id="PS50931">
    <property type="entry name" value="HTH_LYSR"/>
    <property type="match status" value="1"/>
</dbReference>
<dbReference type="GO" id="GO:0003677">
    <property type="term" value="F:DNA binding"/>
    <property type="evidence" value="ECO:0007669"/>
    <property type="project" value="UniProtKB-KW"/>
</dbReference>
<dbReference type="GO" id="GO:0032993">
    <property type="term" value="C:protein-DNA complex"/>
    <property type="evidence" value="ECO:0007669"/>
    <property type="project" value="TreeGrafter"/>
</dbReference>
<dbReference type="InterPro" id="IPR036390">
    <property type="entry name" value="WH_DNA-bd_sf"/>
</dbReference>
<feature type="domain" description="HTH lysR-type" evidence="6">
    <location>
        <begin position="1"/>
        <end position="58"/>
    </location>
</feature>
<dbReference type="OrthoDB" id="3181812at2"/>
<comment type="similarity">
    <text evidence="1">Belongs to the LysR transcriptional regulatory family.</text>
</comment>
<keyword evidence="2" id="KW-0805">Transcription regulation</keyword>
<dbReference type="PRINTS" id="PR00039">
    <property type="entry name" value="HTHLYSR"/>
</dbReference>
<evidence type="ECO:0000313" key="7">
    <source>
        <dbReference type="EMBL" id="AZG46483.1"/>
    </source>
</evidence>
<dbReference type="Pfam" id="PF00126">
    <property type="entry name" value="HTH_1"/>
    <property type="match status" value="1"/>
</dbReference>
<dbReference type="EMBL" id="CP033972">
    <property type="protein sequence ID" value="AZG46483.1"/>
    <property type="molecule type" value="Genomic_DNA"/>
</dbReference>
<protein>
    <submittedName>
        <fullName evidence="7">HTH-type transcriptional regulator GltC</fullName>
    </submittedName>
</protein>
<dbReference type="InterPro" id="IPR000847">
    <property type="entry name" value="LysR_HTH_N"/>
</dbReference>
<keyword evidence="8" id="KW-1185">Reference proteome</keyword>
<keyword evidence="5" id="KW-0804">Transcription</keyword>
<dbReference type="GO" id="GO:0003700">
    <property type="term" value="F:DNA-binding transcription factor activity"/>
    <property type="evidence" value="ECO:0007669"/>
    <property type="project" value="InterPro"/>
</dbReference>
<dbReference type="PANTHER" id="PTHR30346">
    <property type="entry name" value="TRANSCRIPTIONAL DUAL REGULATOR HCAR-RELATED"/>
    <property type="match status" value="1"/>
</dbReference>
<sequence>MELRQLEYFVAVAAESGFTTAAARVQTTQPNISAQVRALERELGATLFDRSGRRVNLTEAGRAALPAARDALAAAESVRQAVADVNQVLRGNLSVGMVDGCTVRPLFATLGRFRDRHPGVGLSLIEGASDGLVGRVLRGEIDVALTGYAGDLPDGVDELCVVRERVVAALPIGHRLCSKNTVSLRDLGKEPLVGLPRGAGIRTAFDRGAGDLRMSLEASSPDAVVELVAGGLGIGVLSESIVADRADVVVGRPIRGVDDPASLGFVWRAPAGPAVQSFLDLARTEFGFDVPVTSRAPVDQAVS</sequence>
<dbReference type="SUPFAM" id="SSF46785">
    <property type="entry name" value="Winged helix' DNA-binding domain"/>
    <property type="match status" value="1"/>
</dbReference>
<keyword evidence="3" id="KW-0238">DNA-binding</keyword>
<dbReference type="FunFam" id="1.10.10.10:FF:000001">
    <property type="entry name" value="LysR family transcriptional regulator"/>
    <property type="match status" value="1"/>
</dbReference>
<dbReference type="AlphaFoldDB" id="A0A3G8JNB7"/>
<proteinExistence type="inferred from homology"/>
<gene>
    <name evidence="7" type="primary">gltC_2</name>
    <name evidence="7" type="ORF">D7316_03084</name>
</gene>
<evidence type="ECO:0000256" key="4">
    <source>
        <dbReference type="ARBA" id="ARBA00023159"/>
    </source>
</evidence>
<dbReference type="Gene3D" id="3.40.190.290">
    <property type="match status" value="1"/>
</dbReference>
<evidence type="ECO:0000256" key="2">
    <source>
        <dbReference type="ARBA" id="ARBA00023015"/>
    </source>
</evidence>
<evidence type="ECO:0000256" key="3">
    <source>
        <dbReference type="ARBA" id="ARBA00023125"/>
    </source>
</evidence>
<reference evidence="7 8" key="1">
    <citation type="submission" date="2018-11" db="EMBL/GenBank/DDBJ databases">
        <title>Gordonia insulae sp. nov., isolated from an island soil.</title>
        <authorList>
            <person name="Kim Y.S."/>
            <person name="Kim S.B."/>
        </authorList>
    </citation>
    <scope>NUCLEOTIDE SEQUENCE [LARGE SCALE GENOMIC DNA]</scope>
    <source>
        <strain evidence="7 8">MMS17-SY073</strain>
    </source>
</reference>
<dbReference type="InterPro" id="IPR005119">
    <property type="entry name" value="LysR_subst-bd"/>
</dbReference>
<dbReference type="SUPFAM" id="SSF53850">
    <property type="entry name" value="Periplasmic binding protein-like II"/>
    <property type="match status" value="1"/>
</dbReference>
<name>A0A3G8JNB7_9ACTN</name>
<evidence type="ECO:0000256" key="5">
    <source>
        <dbReference type="ARBA" id="ARBA00023163"/>
    </source>
</evidence>
<keyword evidence="4" id="KW-0010">Activator</keyword>
<dbReference type="PANTHER" id="PTHR30346:SF30">
    <property type="entry name" value="SMALL NEUTRAL PROTEASE REGULATORY PROTEIN"/>
    <property type="match status" value="1"/>
</dbReference>
<dbReference type="RefSeq" id="WP_124708982.1">
    <property type="nucleotide sequence ID" value="NZ_CP033972.1"/>
</dbReference>
<dbReference type="KEGG" id="gom:D7316_03084"/>
<accession>A0A3G8JNB7</accession>
<dbReference type="InterPro" id="IPR036388">
    <property type="entry name" value="WH-like_DNA-bd_sf"/>
</dbReference>
<dbReference type="Gene3D" id="1.10.10.10">
    <property type="entry name" value="Winged helix-like DNA-binding domain superfamily/Winged helix DNA-binding domain"/>
    <property type="match status" value="1"/>
</dbReference>
<evidence type="ECO:0000256" key="1">
    <source>
        <dbReference type="ARBA" id="ARBA00009437"/>
    </source>
</evidence>